<feature type="region of interest" description="Disordered" evidence="1">
    <location>
        <begin position="266"/>
        <end position="310"/>
    </location>
</feature>
<dbReference type="Pfam" id="PF13401">
    <property type="entry name" value="AAA_22"/>
    <property type="match status" value="1"/>
</dbReference>
<protein>
    <submittedName>
        <fullName evidence="3">AAA family ATPase</fullName>
    </submittedName>
</protein>
<evidence type="ECO:0000259" key="2">
    <source>
        <dbReference type="SMART" id="SM00382"/>
    </source>
</evidence>
<dbReference type="InterPro" id="IPR027417">
    <property type="entry name" value="P-loop_NTPase"/>
</dbReference>
<keyword evidence="4" id="KW-1185">Reference proteome</keyword>
<dbReference type="SUPFAM" id="SSF52540">
    <property type="entry name" value="P-loop containing nucleoside triphosphate hydrolases"/>
    <property type="match status" value="1"/>
</dbReference>
<dbReference type="SMART" id="SM00671">
    <property type="entry name" value="SEL1"/>
    <property type="match status" value="1"/>
</dbReference>
<dbReference type="InterPro" id="IPR052026">
    <property type="entry name" value="ExeA_AAA_ATPase_DNA-bind"/>
</dbReference>
<dbReference type="PANTHER" id="PTHR35894:SF1">
    <property type="entry name" value="PHOSPHORIBULOKINASE _ URIDINE KINASE FAMILY"/>
    <property type="match status" value="1"/>
</dbReference>
<accession>A0ABT9J9M3</accession>
<proteinExistence type="predicted"/>
<dbReference type="SMART" id="SM00382">
    <property type="entry name" value="AAA"/>
    <property type="match status" value="1"/>
</dbReference>
<feature type="compositionally biased region" description="Low complexity" evidence="1">
    <location>
        <begin position="437"/>
        <end position="446"/>
    </location>
</feature>
<dbReference type="Gene3D" id="1.25.40.10">
    <property type="entry name" value="Tetratricopeptide repeat domain"/>
    <property type="match status" value="1"/>
</dbReference>
<feature type="region of interest" description="Disordered" evidence="1">
    <location>
        <begin position="356"/>
        <end position="388"/>
    </location>
</feature>
<feature type="domain" description="AAA+ ATPase" evidence="2">
    <location>
        <begin position="44"/>
        <end position="182"/>
    </location>
</feature>
<comment type="caution">
    <text evidence="3">The sequence shown here is derived from an EMBL/GenBank/DDBJ whole genome shotgun (WGS) entry which is preliminary data.</text>
</comment>
<dbReference type="RefSeq" id="WP_305962348.1">
    <property type="nucleotide sequence ID" value="NZ_JAVAMQ010000003.1"/>
</dbReference>
<feature type="region of interest" description="Disordered" evidence="1">
    <location>
        <begin position="421"/>
        <end position="477"/>
    </location>
</feature>
<gene>
    <name evidence="3" type="ORF">Q5Y72_05310</name>
</gene>
<dbReference type="InterPro" id="IPR006597">
    <property type="entry name" value="Sel1-like"/>
</dbReference>
<sequence>MIDLSLQPGRLCPAFRAGQNFVWMYPAIGHRTAMTTLENGVTSGHAVTLLTGDPGSGKSLMLRALAARFQQDERIAWIDGADDEGEDPFAAEPEAEAGDELSADLRQFLDEGGTAQPRGLLIVDNGEELSDAALDQLRRLARLHEEGALRVPIVIAGLPELRARLAAQPRPGLYDLIRGQAHLPAFRASETAGYVAHRLVNAQCPCHEGVSPFDQASLQVLHQASQGVPGVLNQMAQICLRDADAAGLSRITAAFAEKALRDARDGPAGIAARSGQPPQPGTGAAADLPTAAGRDKAGAPARDSAPVPLSAPATLPAPVTLPAPATLPAPVTLSAPATLSAPVALAAPIVAPAGPADLPPRQPLPSAAAARPRPAPPRAAPSEGSAPPRRSLRFLLISGTLAAGVTGGLLWYGAQGRTDAPAGMATPEGAAPPPADAPADAPGARPEPLEEARAPGPDSLPPAWIDDSAPMLRISGGAAPPDAKALLDQGLQIGRFRPQLATFHYQRAALRGNPRAASFLGQAFEIGDGVPADARRALAWYRLAGNLGGAPSRVAALQDVAAGPSTLPAIPVAQVLFADGGVEIHWRAPRDESPARFAVEYLRDGEEAMPNRQETDLSAILLDGPVHSWRIATLDDDGSELASTGWIYAVPPPG</sequence>
<evidence type="ECO:0000313" key="4">
    <source>
        <dbReference type="Proteomes" id="UP001224997"/>
    </source>
</evidence>
<evidence type="ECO:0000256" key="1">
    <source>
        <dbReference type="SAM" id="MobiDB-lite"/>
    </source>
</evidence>
<dbReference type="Gene3D" id="3.40.50.300">
    <property type="entry name" value="P-loop containing nucleotide triphosphate hydrolases"/>
    <property type="match status" value="1"/>
</dbReference>
<reference evidence="3 4" key="1">
    <citation type="submission" date="2023-08" db="EMBL/GenBank/DDBJ databases">
        <authorList>
            <person name="Park J.-S."/>
        </authorList>
    </citation>
    <scope>NUCLEOTIDE SEQUENCE [LARGE SCALE GENOMIC DNA]</scope>
    <source>
        <strain evidence="3 4">2205BS29-5</strain>
    </source>
</reference>
<organism evidence="3 4">
    <name type="scientific">Paracoccus spongiarum</name>
    <dbReference type="NCBI Taxonomy" id="3064387"/>
    <lineage>
        <taxon>Bacteria</taxon>
        <taxon>Pseudomonadati</taxon>
        <taxon>Pseudomonadota</taxon>
        <taxon>Alphaproteobacteria</taxon>
        <taxon>Rhodobacterales</taxon>
        <taxon>Paracoccaceae</taxon>
        <taxon>Paracoccus</taxon>
    </lineage>
</organism>
<dbReference type="InterPro" id="IPR049945">
    <property type="entry name" value="AAA_22"/>
</dbReference>
<dbReference type="PANTHER" id="PTHR35894">
    <property type="entry name" value="GENERAL SECRETION PATHWAY PROTEIN A-RELATED"/>
    <property type="match status" value="1"/>
</dbReference>
<evidence type="ECO:0000313" key="3">
    <source>
        <dbReference type="EMBL" id="MDP5306503.1"/>
    </source>
</evidence>
<dbReference type="SUPFAM" id="SSF81901">
    <property type="entry name" value="HCP-like"/>
    <property type="match status" value="1"/>
</dbReference>
<name>A0ABT9J9M3_9RHOB</name>
<dbReference type="InterPro" id="IPR003593">
    <property type="entry name" value="AAA+_ATPase"/>
</dbReference>
<dbReference type="Pfam" id="PF08238">
    <property type="entry name" value="Sel1"/>
    <property type="match status" value="2"/>
</dbReference>
<dbReference type="CDD" id="cd00009">
    <property type="entry name" value="AAA"/>
    <property type="match status" value="1"/>
</dbReference>
<dbReference type="Proteomes" id="UP001224997">
    <property type="component" value="Unassembled WGS sequence"/>
</dbReference>
<dbReference type="InterPro" id="IPR011990">
    <property type="entry name" value="TPR-like_helical_dom_sf"/>
</dbReference>
<dbReference type="EMBL" id="JAVAMQ010000003">
    <property type="protein sequence ID" value="MDP5306503.1"/>
    <property type="molecule type" value="Genomic_DNA"/>
</dbReference>